<dbReference type="SUPFAM" id="SSF53474">
    <property type="entry name" value="alpha/beta-Hydrolases"/>
    <property type="match status" value="1"/>
</dbReference>
<dbReference type="AlphaFoldDB" id="A0A8X7MJE2"/>
<evidence type="ECO:0000259" key="2">
    <source>
        <dbReference type="Pfam" id="PF01764"/>
    </source>
</evidence>
<keyword evidence="4" id="KW-1185">Reference proteome</keyword>
<dbReference type="Gene3D" id="3.40.50.1820">
    <property type="entry name" value="alpha/beta hydrolase"/>
    <property type="match status" value="1"/>
</dbReference>
<dbReference type="GO" id="GO:0006629">
    <property type="term" value="P:lipid metabolic process"/>
    <property type="evidence" value="ECO:0007669"/>
    <property type="project" value="InterPro"/>
</dbReference>
<dbReference type="EMBL" id="LWDE02002305">
    <property type="protein sequence ID" value="KAE8238017.1"/>
    <property type="molecule type" value="Genomic_DNA"/>
</dbReference>
<dbReference type="Proteomes" id="UP000077684">
    <property type="component" value="Unassembled WGS sequence"/>
</dbReference>
<feature type="region of interest" description="Disordered" evidence="1">
    <location>
        <begin position="105"/>
        <end position="131"/>
    </location>
</feature>
<protein>
    <recommendedName>
        <fullName evidence="2">Fungal lipase-type domain-containing protein</fullName>
    </recommendedName>
</protein>
<feature type="non-terminal residue" evidence="3">
    <location>
        <position position="131"/>
    </location>
</feature>
<feature type="compositionally biased region" description="Basic and acidic residues" evidence="1">
    <location>
        <begin position="105"/>
        <end position="120"/>
    </location>
</feature>
<name>A0A8X7MJE2_9BASI</name>
<feature type="domain" description="Fungal lipase-type" evidence="2">
    <location>
        <begin position="7"/>
        <end position="57"/>
    </location>
</feature>
<evidence type="ECO:0000313" key="4">
    <source>
        <dbReference type="Proteomes" id="UP000077684"/>
    </source>
</evidence>
<comment type="caution">
    <text evidence="3">The sequence shown here is derived from an EMBL/GenBank/DDBJ whole genome shotgun (WGS) entry which is preliminary data.</text>
</comment>
<evidence type="ECO:0000313" key="3">
    <source>
        <dbReference type="EMBL" id="KAE8238017.1"/>
    </source>
</evidence>
<gene>
    <name evidence="3" type="ORF">A4X06_0g9025</name>
</gene>
<reference evidence="3" key="1">
    <citation type="submission" date="2016-04" db="EMBL/GenBank/DDBJ databases">
        <authorList>
            <person name="Nguyen H.D."/>
            <person name="Samba Siva P."/>
            <person name="Cullis J."/>
            <person name="Levesque C.A."/>
            <person name="Hambleton S."/>
        </authorList>
    </citation>
    <scope>NUCLEOTIDE SEQUENCE</scope>
    <source>
        <strain evidence="3">DAOMC 236426</strain>
    </source>
</reference>
<reference evidence="3" key="2">
    <citation type="journal article" date="2019" name="IMA Fungus">
        <title>Genome sequencing and comparison of five Tilletia species to identify candidate genes for the detection of regulated species infecting wheat.</title>
        <authorList>
            <person name="Nguyen H.D.T."/>
            <person name="Sultana T."/>
            <person name="Kesanakurti P."/>
            <person name="Hambleton S."/>
        </authorList>
    </citation>
    <scope>NUCLEOTIDE SEQUENCE</scope>
    <source>
        <strain evidence="3">DAOMC 236426</strain>
    </source>
</reference>
<dbReference type="PANTHER" id="PTHR45908">
    <property type="entry name" value="PROTEIN CBG11750-RELATED"/>
    <property type="match status" value="1"/>
</dbReference>
<dbReference type="InterPro" id="IPR002921">
    <property type="entry name" value="Fungal_lipase-type"/>
</dbReference>
<sequence>RDVVPTEIQVEVSVTGQPRLGNPVFAALLDQLVDNPSQNFVYNRITNHKDPIPHFFPSFSGYEHSSNEIWIPEAKSNSTSPALLCPGRENMNCANSQVSNLDLLEHPGKSFGEIPERRAQSGEAPGSIDGF</sequence>
<dbReference type="CDD" id="cd00741">
    <property type="entry name" value="Lipase"/>
    <property type="match status" value="1"/>
</dbReference>
<dbReference type="InterPro" id="IPR029058">
    <property type="entry name" value="AB_hydrolase_fold"/>
</dbReference>
<accession>A0A8X7MJE2</accession>
<proteinExistence type="predicted"/>
<organism evidence="3 4">
    <name type="scientific">Tilletia controversa</name>
    <name type="common">dwarf bunt fungus</name>
    <dbReference type="NCBI Taxonomy" id="13291"/>
    <lineage>
        <taxon>Eukaryota</taxon>
        <taxon>Fungi</taxon>
        <taxon>Dikarya</taxon>
        <taxon>Basidiomycota</taxon>
        <taxon>Ustilaginomycotina</taxon>
        <taxon>Exobasidiomycetes</taxon>
        <taxon>Tilletiales</taxon>
        <taxon>Tilletiaceae</taxon>
        <taxon>Tilletia</taxon>
    </lineage>
</organism>
<dbReference type="Pfam" id="PF01764">
    <property type="entry name" value="Lipase_3"/>
    <property type="match status" value="1"/>
</dbReference>
<evidence type="ECO:0000256" key="1">
    <source>
        <dbReference type="SAM" id="MobiDB-lite"/>
    </source>
</evidence>